<dbReference type="EMBL" id="JAMZMM010000263">
    <property type="protein sequence ID" value="MCP2730971.1"/>
    <property type="molecule type" value="Genomic_DNA"/>
</dbReference>
<dbReference type="GO" id="GO:0006508">
    <property type="term" value="P:proteolysis"/>
    <property type="evidence" value="ECO:0007669"/>
    <property type="project" value="InterPro"/>
</dbReference>
<dbReference type="Pfam" id="PF02113">
    <property type="entry name" value="Peptidase_S13"/>
    <property type="match status" value="2"/>
</dbReference>
<dbReference type="SUPFAM" id="SSF56601">
    <property type="entry name" value="beta-lactamase/transpeptidase-like"/>
    <property type="match status" value="1"/>
</dbReference>
<comment type="similarity">
    <text evidence="1">Belongs to the peptidase S13 family.</text>
</comment>
<gene>
    <name evidence="4" type="ORF">NJ959_21315</name>
</gene>
<sequence length="433" mass="47010">MIQRIIGGLLIYSTAAILLNLVGRAATKPETAQLLQWQNASLFTLPKPDPVAEAVMQQYLKAWQTKGAIPANQGIWIQTSSGLNLLAEHQGTIPLPAASLTKIATTLASLNKWGPDYHFETIVSATGLINNGVLQGDLVVTGSGDPLFVWEEGIAVGNSLNQLGIRQVTGSLIVVGDFYMNFQQNTAMAGAFFKQGINAKSWSRNFTFKHATMAKGTPKPEIAIAGTVKLAPTPPPDAYFLLRHQSPRLTQILREMNIHSNNDMADMLGKSVGGAPAVIQEVIKSTGISQNEIQLINTSGLGMENKISPHCVTSMLIAIERYLAPYQLNIADVFPLSGRDKDGTMHNRKMPLGTAMKTGTLREVSALAGVIPTRDRGLVWFAIINRGNDIPRFRAEQDQILAKLAEQWGDLPTFNPNLSQPPGIMGDSERIQQ</sequence>
<dbReference type="GO" id="GO:0000270">
    <property type="term" value="P:peptidoglycan metabolic process"/>
    <property type="evidence" value="ECO:0007669"/>
    <property type="project" value="TreeGrafter"/>
</dbReference>
<evidence type="ECO:0000256" key="3">
    <source>
        <dbReference type="SAM" id="MobiDB-lite"/>
    </source>
</evidence>
<dbReference type="InterPro" id="IPR012338">
    <property type="entry name" value="Beta-lactam/transpept-like"/>
</dbReference>
<keyword evidence="4" id="KW-0645">Protease</keyword>
<keyword evidence="4" id="KW-0121">Carboxypeptidase</keyword>
<accession>A0AAE3GW25</accession>
<dbReference type="GO" id="GO:0009002">
    <property type="term" value="F:serine-type D-Ala-D-Ala carboxypeptidase activity"/>
    <property type="evidence" value="ECO:0007669"/>
    <property type="project" value="UniProtKB-EC"/>
</dbReference>
<evidence type="ECO:0000313" key="4">
    <source>
        <dbReference type="EMBL" id="MCP2730971.1"/>
    </source>
</evidence>
<evidence type="ECO:0000256" key="2">
    <source>
        <dbReference type="ARBA" id="ARBA00022801"/>
    </source>
</evidence>
<keyword evidence="5" id="KW-1185">Reference proteome</keyword>
<dbReference type="InterPro" id="IPR000667">
    <property type="entry name" value="Peptidase_S13"/>
</dbReference>
<proteinExistence type="inferred from homology"/>
<dbReference type="PANTHER" id="PTHR30023">
    <property type="entry name" value="D-ALANYL-D-ALANINE CARBOXYPEPTIDASE"/>
    <property type="match status" value="1"/>
</dbReference>
<evidence type="ECO:0000313" key="5">
    <source>
        <dbReference type="Proteomes" id="UP001204953"/>
    </source>
</evidence>
<evidence type="ECO:0000256" key="1">
    <source>
        <dbReference type="ARBA" id="ARBA00006096"/>
    </source>
</evidence>
<dbReference type="Proteomes" id="UP001204953">
    <property type="component" value="Unassembled WGS sequence"/>
</dbReference>
<dbReference type="RefSeq" id="WP_254013719.1">
    <property type="nucleotide sequence ID" value="NZ_JAMZMM010000263.1"/>
</dbReference>
<comment type="caution">
    <text evidence="4">The sequence shown here is derived from an EMBL/GenBank/DDBJ whole genome shotgun (WGS) entry which is preliminary data.</text>
</comment>
<dbReference type="Gene3D" id="3.40.710.10">
    <property type="entry name" value="DD-peptidase/beta-lactamase superfamily"/>
    <property type="match status" value="1"/>
</dbReference>
<organism evidence="4 5">
    <name type="scientific">Limnofasciculus baicalensis BBK-W-15</name>
    <dbReference type="NCBI Taxonomy" id="2699891"/>
    <lineage>
        <taxon>Bacteria</taxon>
        <taxon>Bacillati</taxon>
        <taxon>Cyanobacteriota</taxon>
        <taxon>Cyanophyceae</taxon>
        <taxon>Coleofasciculales</taxon>
        <taxon>Coleofasciculaceae</taxon>
        <taxon>Limnofasciculus</taxon>
        <taxon>Limnofasciculus baicalensis</taxon>
    </lineage>
</organism>
<dbReference type="PRINTS" id="PR00922">
    <property type="entry name" value="DADACBPTASE3"/>
</dbReference>
<dbReference type="Gene3D" id="3.50.80.20">
    <property type="entry name" value="D-Ala-D-Ala carboxypeptidase C, peptidase S13"/>
    <property type="match status" value="1"/>
</dbReference>
<dbReference type="AlphaFoldDB" id="A0AAE3GW25"/>
<reference evidence="4" key="1">
    <citation type="submission" date="2022-06" db="EMBL/GenBank/DDBJ databases">
        <title>New cyanobacteria of genus Symplocastrum in benthos of Lake Baikal.</title>
        <authorList>
            <person name="Sorokovikova E."/>
            <person name="Tikhonova I."/>
            <person name="Krasnopeev A."/>
            <person name="Evseev P."/>
            <person name="Gladkikh A."/>
            <person name="Belykh O."/>
        </authorList>
    </citation>
    <scope>NUCLEOTIDE SEQUENCE</scope>
    <source>
        <strain evidence="4">BBK-W-15</strain>
    </source>
</reference>
<keyword evidence="2 4" id="KW-0378">Hydrolase</keyword>
<name>A0AAE3GW25_9CYAN</name>
<dbReference type="PANTHER" id="PTHR30023:SF0">
    <property type="entry name" value="PENICILLIN-SENSITIVE CARBOXYPEPTIDASE A"/>
    <property type="match status" value="1"/>
</dbReference>
<dbReference type="EC" id="3.4.16.4" evidence="4"/>
<protein>
    <submittedName>
        <fullName evidence="4">D-alanyl-D-alanine carboxypeptidase</fullName>
        <ecNumber evidence="4">3.4.16.4</ecNumber>
    </submittedName>
</protein>
<feature type="region of interest" description="Disordered" evidence="3">
    <location>
        <begin position="412"/>
        <end position="433"/>
    </location>
</feature>